<comment type="similarity">
    <text evidence="7">Belongs to the adenylyl cyclase class-4/guanylyl cyclase family.</text>
</comment>
<evidence type="ECO:0000259" key="9">
    <source>
        <dbReference type="PROSITE" id="PS50125"/>
    </source>
</evidence>
<dbReference type="InterPro" id="IPR018297">
    <property type="entry name" value="A/G_cyclase_CS"/>
</dbReference>
<dbReference type="EMBL" id="LODT01000037">
    <property type="protein sequence ID" value="KYQ90081.1"/>
    <property type="molecule type" value="Genomic_DNA"/>
</dbReference>
<keyword evidence="3" id="KW-0547">Nucleotide-binding</keyword>
<dbReference type="GO" id="GO:0005886">
    <property type="term" value="C:plasma membrane"/>
    <property type="evidence" value="ECO:0007669"/>
    <property type="project" value="TreeGrafter"/>
</dbReference>
<keyword evidence="4 8" id="KW-1133">Transmembrane helix</keyword>
<evidence type="ECO:0000313" key="11">
    <source>
        <dbReference type="Proteomes" id="UP000076078"/>
    </source>
</evidence>
<dbReference type="FunCoup" id="A0A151Z804">
    <property type="interactions" value="54"/>
</dbReference>
<evidence type="ECO:0000313" key="10">
    <source>
        <dbReference type="EMBL" id="KYQ90081.1"/>
    </source>
</evidence>
<dbReference type="PROSITE" id="PS00452">
    <property type="entry name" value="GUANYLATE_CYCLASE_1"/>
    <property type="match status" value="1"/>
</dbReference>
<dbReference type="SMART" id="SM00044">
    <property type="entry name" value="CYCc"/>
    <property type="match status" value="1"/>
</dbReference>
<dbReference type="InParanoid" id="A0A151Z804"/>
<feature type="domain" description="Guanylate cyclase" evidence="9">
    <location>
        <begin position="381"/>
        <end position="511"/>
    </location>
</feature>
<proteinExistence type="inferred from homology"/>
<reference evidence="10 11" key="1">
    <citation type="submission" date="2015-12" db="EMBL/GenBank/DDBJ databases">
        <title>Dictyostelia acquired genes for synthesis and detection of signals that induce cell-type specialization by lateral gene transfer from prokaryotes.</title>
        <authorList>
            <person name="Gloeckner G."/>
            <person name="Schaap P."/>
        </authorList>
    </citation>
    <scope>NUCLEOTIDE SEQUENCE [LARGE SCALE GENOMIC DNA]</scope>
    <source>
        <strain evidence="10 11">TK</strain>
    </source>
</reference>
<dbReference type="Pfam" id="PF00211">
    <property type="entry name" value="Guanylate_cyc"/>
    <property type="match status" value="1"/>
</dbReference>
<evidence type="ECO:0000256" key="8">
    <source>
        <dbReference type="SAM" id="Phobius"/>
    </source>
</evidence>
<dbReference type="InterPro" id="IPR029787">
    <property type="entry name" value="Nucleotide_cyclase"/>
</dbReference>
<evidence type="ECO:0000256" key="4">
    <source>
        <dbReference type="ARBA" id="ARBA00022989"/>
    </source>
</evidence>
<keyword evidence="11" id="KW-1185">Reference proteome</keyword>
<dbReference type="PANTHER" id="PTHR11920">
    <property type="entry name" value="GUANYLYL CYCLASE"/>
    <property type="match status" value="1"/>
</dbReference>
<dbReference type="STRING" id="361077.A0A151Z804"/>
<dbReference type="Gene3D" id="3.30.70.1230">
    <property type="entry name" value="Nucleotide cyclase"/>
    <property type="match status" value="1"/>
</dbReference>
<dbReference type="OMA" id="FSERCDI"/>
<evidence type="ECO:0000256" key="6">
    <source>
        <dbReference type="ARBA" id="ARBA00023239"/>
    </source>
</evidence>
<evidence type="ECO:0000256" key="7">
    <source>
        <dbReference type="RuleBase" id="RU000405"/>
    </source>
</evidence>
<dbReference type="OrthoDB" id="17090at2759"/>
<dbReference type="GO" id="GO:0035556">
    <property type="term" value="P:intracellular signal transduction"/>
    <property type="evidence" value="ECO:0007669"/>
    <property type="project" value="InterPro"/>
</dbReference>
<keyword evidence="5 8" id="KW-0472">Membrane</keyword>
<dbReference type="Gene3D" id="3.30.450.350">
    <property type="entry name" value="CHASE domain"/>
    <property type="match status" value="1"/>
</dbReference>
<dbReference type="GO" id="GO:0004383">
    <property type="term" value="F:guanylate cyclase activity"/>
    <property type="evidence" value="ECO:0007669"/>
    <property type="project" value="TreeGrafter"/>
</dbReference>
<dbReference type="Proteomes" id="UP000076078">
    <property type="component" value="Unassembled WGS sequence"/>
</dbReference>
<organism evidence="10 11">
    <name type="scientific">Tieghemostelium lacteum</name>
    <name type="common">Slime mold</name>
    <name type="synonym">Dictyostelium lacteum</name>
    <dbReference type="NCBI Taxonomy" id="361077"/>
    <lineage>
        <taxon>Eukaryota</taxon>
        <taxon>Amoebozoa</taxon>
        <taxon>Evosea</taxon>
        <taxon>Eumycetozoa</taxon>
        <taxon>Dictyostelia</taxon>
        <taxon>Dictyosteliales</taxon>
        <taxon>Raperosteliaceae</taxon>
        <taxon>Tieghemostelium</taxon>
    </lineage>
</organism>
<comment type="subcellular location">
    <subcellularLocation>
        <location evidence="1">Membrane</location>
    </subcellularLocation>
</comment>
<sequence length="647" mass="74433">MKKTVYNFLKSDLVDGFSIGFCALLGSLIVLGICICFFTFIHYTQEENENIRQDLDRIGKQVIHLLDMFVVNMILKSTSLRSLLITTGGFNKKSFDIFLANTEVMENEESLFLFSKYVNHTDRSNFEKEYFPIICWDVDIREFRVCPEKNFYTPAIYYFDKYQIGKTNLYGFDPSFNFYQSVVNAMELNEITVETTISTYTNEQFLVFFVPIFNETSNTFIGFSLGLLGIQSLVTKVKEELITDESINVFVLTNQSDIIYEDPKFNFTKRHHIFDNDAFQERMMFSSVLKVRDKEMEIILVTTFEFENEQKSFLPTIVSIVCAIIVCLSLFYLIDQKKKRNMINQIITEKNHLIHKILPEEISNKLESGEDVIAERSNNASVFFLDIAGFTRFSSIHTPEQVIQVLIKIFNSLDLLCSKHNIEKIKTIGDAYMATSGLSPNSGDIKENTEKMLDFALDVLQNIPNEFSFHLGLRVRVGIHCGPVISGVISGYSKPHFDVWGDSVNIASRMESTGLPGQIHVSDRVYRLTKENYDYYEEPDTIQVKGKGKMKTWYLLGKLENNGFSLRENYIQLRKEISEQNDKVNPLKNSASSIKGSPHYHVVSPHYLDSDTEMDKQKPKNNVLKPILELNAKRAINEKMSLLDDDS</sequence>
<dbReference type="InterPro" id="IPR050401">
    <property type="entry name" value="Cyclic_nucleotide_synthase"/>
</dbReference>
<dbReference type="InterPro" id="IPR042240">
    <property type="entry name" value="CHASE_sf"/>
</dbReference>
<name>A0A151Z804_TIELA</name>
<comment type="caution">
    <text evidence="10">The sequence shown here is derived from an EMBL/GenBank/DDBJ whole genome shotgun (WGS) entry which is preliminary data.</text>
</comment>
<gene>
    <name evidence="10" type="ORF">DLAC_08663</name>
</gene>
<dbReference type="PANTHER" id="PTHR11920:SF487">
    <property type="entry name" value="ADENYLATE CYCLASE, GERMINATION SPECIFIC"/>
    <property type="match status" value="1"/>
</dbReference>
<keyword evidence="2 8" id="KW-0812">Transmembrane</keyword>
<dbReference type="InterPro" id="IPR001054">
    <property type="entry name" value="A/G_cyclase"/>
</dbReference>
<protein>
    <submittedName>
        <fullName evidence="10">Adenylyl cyclase</fullName>
    </submittedName>
</protein>
<evidence type="ECO:0000256" key="1">
    <source>
        <dbReference type="ARBA" id="ARBA00004370"/>
    </source>
</evidence>
<keyword evidence="6 7" id="KW-0456">Lyase</keyword>
<feature type="transmembrane region" description="Helical" evidence="8">
    <location>
        <begin position="313"/>
        <end position="334"/>
    </location>
</feature>
<dbReference type="GO" id="GO:0004016">
    <property type="term" value="F:adenylate cyclase activity"/>
    <property type="evidence" value="ECO:0007669"/>
    <property type="project" value="TreeGrafter"/>
</dbReference>
<dbReference type="GO" id="GO:0000166">
    <property type="term" value="F:nucleotide binding"/>
    <property type="evidence" value="ECO:0007669"/>
    <property type="project" value="UniProtKB-KW"/>
</dbReference>
<evidence type="ECO:0000256" key="5">
    <source>
        <dbReference type="ARBA" id="ARBA00023136"/>
    </source>
</evidence>
<accession>A0A151Z804</accession>
<evidence type="ECO:0000256" key="2">
    <source>
        <dbReference type="ARBA" id="ARBA00022692"/>
    </source>
</evidence>
<dbReference type="SUPFAM" id="SSF55073">
    <property type="entry name" value="Nucleotide cyclase"/>
    <property type="match status" value="1"/>
</dbReference>
<dbReference type="GO" id="GO:0007168">
    <property type="term" value="P:receptor guanylyl cyclase signaling pathway"/>
    <property type="evidence" value="ECO:0007669"/>
    <property type="project" value="TreeGrafter"/>
</dbReference>
<dbReference type="GO" id="GO:0001653">
    <property type="term" value="F:peptide receptor activity"/>
    <property type="evidence" value="ECO:0007669"/>
    <property type="project" value="TreeGrafter"/>
</dbReference>
<dbReference type="AlphaFoldDB" id="A0A151Z804"/>
<dbReference type="PROSITE" id="PS50125">
    <property type="entry name" value="GUANYLATE_CYCLASE_2"/>
    <property type="match status" value="1"/>
</dbReference>
<evidence type="ECO:0000256" key="3">
    <source>
        <dbReference type="ARBA" id="ARBA00022741"/>
    </source>
</evidence>
<feature type="transmembrane region" description="Helical" evidence="8">
    <location>
        <begin position="21"/>
        <end position="43"/>
    </location>
</feature>
<dbReference type="CDD" id="cd07302">
    <property type="entry name" value="CHD"/>
    <property type="match status" value="1"/>
</dbReference>